<feature type="domain" description="AAA+ ATPase" evidence="11">
    <location>
        <begin position="360"/>
        <end position="493"/>
    </location>
</feature>
<dbReference type="GO" id="GO:0006260">
    <property type="term" value="P:DNA replication"/>
    <property type="evidence" value="ECO:0007669"/>
    <property type="project" value="UniProtKB-KW"/>
</dbReference>
<dbReference type="GO" id="GO:0016887">
    <property type="term" value="F:ATP hydrolysis activity"/>
    <property type="evidence" value="ECO:0007669"/>
    <property type="project" value="InterPro"/>
</dbReference>
<dbReference type="EMBL" id="WIXP02000003">
    <property type="protein sequence ID" value="KAF6214098.1"/>
    <property type="molecule type" value="Genomic_DNA"/>
</dbReference>
<dbReference type="CDD" id="cd18140">
    <property type="entry name" value="HLD_clamp_RFC"/>
    <property type="match status" value="1"/>
</dbReference>
<protein>
    <recommendedName>
        <fullName evidence="8">Activator 1 large subunit</fullName>
    </recommendedName>
    <alternativeName>
        <fullName evidence="7">Replication factor C 140 kDa subunit</fullName>
    </alternativeName>
</protein>
<dbReference type="OrthoDB" id="446168at2759"/>
<evidence type="ECO:0000256" key="6">
    <source>
        <dbReference type="ARBA" id="ARBA00064311"/>
    </source>
</evidence>
<keyword evidence="2" id="KW-0235">DNA replication</keyword>
<feature type="compositionally biased region" description="Pro residues" evidence="10">
    <location>
        <begin position="201"/>
        <end position="211"/>
    </location>
</feature>
<dbReference type="PANTHER" id="PTHR23389:SF6">
    <property type="entry name" value="REPLICATION FACTOR C SUBUNIT 1"/>
    <property type="match status" value="1"/>
</dbReference>
<dbReference type="GO" id="GO:0005524">
    <property type="term" value="F:ATP binding"/>
    <property type="evidence" value="ECO:0007669"/>
    <property type="project" value="UniProtKB-UniRule"/>
</dbReference>
<dbReference type="SUPFAM" id="SSF48019">
    <property type="entry name" value="post-AAA+ oligomerization domain-like"/>
    <property type="match status" value="1"/>
</dbReference>
<keyword evidence="3" id="KW-0547">Nucleotide-binding</keyword>
<evidence type="ECO:0000256" key="10">
    <source>
        <dbReference type="SAM" id="MobiDB-lite"/>
    </source>
</evidence>
<dbReference type="Pfam" id="PF08519">
    <property type="entry name" value="RFC1"/>
    <property type="match status" value="1"/>
</dbReference>
<feature type="compositionally biased region" description="Low complexity" evidence="10">
    <location>
        <begin position="272"/>
        <end position="294"/>
    </location>
</feature>
<dbReference type="CDD" id="cd00009">
    <property type="entry name" value="AAA"/>
    <property type="match status" value="1"/>
</dbReference>
<dbReference type="Gene3D" id="1.20.272.10">
    <property type="match status" value="1"/>
</dbReference>
<gene>
    <name evidence="12" type="ORF">GE061_011829</name>
</gene>
<feature type="region of interest" description="Disordered" evidence="10">
    <location>
        <begin position="117"/>
        <end position="294"/>
    </location>
</feature>
<dbReference type="Pfam" id="PF00004">
    <property type="entry name" value="AAA"/>
    <property type="match status" value="1"/>
</dbReference>
<dbReference type="GO" id="GO:0006281">
    <property type="term" value="P:DNA repair"/>
    <property type="evidence" value="ECO:0007669"/>
    <property type="project" value="InterPro"/>
</dbReference>
<dbReference type="GO" id="GO:0003689">
    <property type="term" value="F:DNA clamp loader activity"/>
    <property type="evidence" value="ECO:0007669"/>
    <property type="project" value="UniProtKB-UniRule"/>
</dbReference>
<comment type="caution">
    <text evidence="12">The sequence shown here is derived from an EMBL/GenBank/DDBJ whole genome shotgun (WGS) entry which is preliminary data.</text>
</comment>
<dbReference type="GO" id="GO:0005663">
    <property type="term" value="C:DNA replication factor C complex"/>
    <property type="evidence" value="ECO:0007669"/>
    <property type="project" value="InterPro"/>
</dbReference>
<feature type="compositionally biased region" description="Basic and acidic residues" evidence="10">
    <location>
        <begin position="232"/>
        <end position="243"/>
    </location>
</feature>
<keyword evidence="13" id="KW-1185">Reference proteome</keyword>
<dbReference type="Gene3D" id="3.40.50.300">
    <property type="entry name" value="P-loop containing nucleotide triphosphate hydrolases"/>
    <property type="match status" value="1"/>
</dbReference>
<feature type="compositionally biased region" description="Polar residues" evidence="10">
    <location>
        <begin position="250"/>
        <end position="266"/>
    </location>
</feature>
<name>A0A8S9Y0P3_APOLU</name>
<feature type="compositionally biased region" description="Basic and acidic residues" evidence="10">
    <location>
        <begin position="213"/>
        <end position="224"/>
    </location>
</feature>
<dbReference type="AlphaFoldDB" id="A0A8S9Y0P3"/>
<accession>A0A8S9Y0P3</accession>
<evidence type="ECO:0000256" key="3">
    <source>
        <dbReference type="ARBA" id="ARBA00022741"/>
    </source>
</evidence>
<evidence type="ECO:0000256" key="9">
    <source>
        <dbReference type="SAM" id="Coils"/>
    </source>
</evidence>
<evidence type="ECO:0000313" key="13">
    <source>
        <dbReference type="Proteomes" id="UP000466442"/>
    </source>
</evidence>
<keyword evidence="4" id="KW-0067">ATP-binding</keyword>
<evidence type="ECO:0000256" key="7">
    <source>
        <dbReference type="ARBA" id="ARBA00075134"/>
    </source>
</evidence>
<sequence>MQDIRSFFRTSAEKGKSSFKQANDKKSSRKRVLIESDSDEEPIKTPKRKSSQKSIKSSTKKAKEEESSTSKYFEVDKNKVKSLFGTEPVKQVKAPPKLDSKSVAENELADVSAAFLDMDDDDWVQEVSCTPPKTKVEEKLGQSSESPKKNHALSPTSSPKKRARSASVSPSKKAKSSKQPVEKTKKTAASAKIMDHDLSPEPSPVKPPPQKDSPLKKSPLDVRVKQVVPRSPLKEKEKSRPKIDSPVVATKSSNEIKNGCVTTSKPNKFCGSSQSPCTPSSSKASSSTSSPSAPKLREAKFQLWVDKYKPGNLKAIIGQQGEKSNVNKLVKWLKAWHSNQTGDKKIPKPSPWAKDDSGAFFKAALLSGPPGVGKTTTAHLVCKELDLDVVEFNASDTRSKRLLHEEITELLSSKSLTPFVQGGYATSKNHVLIMDEVDGMAGNEDRGGIQELISLIKGSKIPVICMCNDRNHPKIRSLVNHCFDLRFFKPRADQIKGAMMSICFKEGLKIKPDVLNNIITSTNQDIRLVLNHLSMLAAKRDSEMVVTSKELKLGAWDVLRKVFTENEHRGMSIHDKLDLFFHDYSIAPLFVQENYLNVVPHAADAKSKKDKMKLFAVAAASLCHGDLVERAIRSNNAWSLLPTQAVFSSLIPGETLEGHVGGMINFPEWLGKNSKKNKMDRLAQEIQSHTRLKASASNEAVRLDYARALRDSVLQPLIQNGSEGVESSLAVLKEYSLLREDIESLNELSLWTGFKDPMSSIDSKVKAAFTRAYNKNPVMTPFSISSAGVKKSRGAQDTEGLDELNEDGEEVVGEEEDEGEPDPLADGMIMVKKKTKAESSKEPKKKKKESSAGSKPRGGGRGKGIDESEESTTSEGVEEKLEIVEMLAGYLAFRMKKEYPEKAHIYGIHKKISPF</sequence>
<evidence type="ECO:0000256" key="4">
    <source>
        <dbReference type="ARBA" id="ARBA00022840"/>
    </source>
</evidence>
<dbReference type="GO" id="GO:0003677">
    <property type="term" value="F:DNA binding"/>
    <property type="evidence" value="ECO:0007669"/>
    <property type="project" value="InterPro"/>
</dbReference>
<dbReference type="FunFam" id="3.40.50.300:FF:000395">
    <property type="entry name" value="Replication factor C subunit 1"/>
    <property type="match status" value="1"/>
</dbReference>
<dbReference type="InterPro" id="IPR003959">
    <property type="entry name" value="ATPase_AAA_core"/>
</dbReference>
<dbReference type="Proteomes" id="UP000466442">
    <property type="component" value="Unassembled WGS sequence"/>
</dbReference>
<feature type="compositionally biased region" description="Basic and acidic residues" evidence="10">
    <location>
        <begin position="11"/>
        <end position="26"/>
    </location>
</feature>
<dbReference type="InterPro" id="IPR008921">
    <property type="entry name" value="DNA_pol3_clamp-load_cplx_C"/>
</dbReference>
<evidence type="ECO:0000313" key="12">
    <source>
        <dbReference type="EMBL" id="KAF6214098.1"/>
    </source>
</evidence>
<dbReference type="FunFam" id="1.20.272.10:FF:000005">
    <property type="entry name" value="Replication factor C subunit 1"/>
    <property type="match status" value="1"/>
</dbReference>
<keyword evidence="9" id="KW-0175">Coiled coil</keyword>
<dbReference type="GO" id="GO:0005634">
    <property type="term" value="C:nucleus"/>
    <property type="evidence" value="ECO:0007669"/>
    <property type="project" value="UniProtKB-SubCell"/>
</dbReference>
<feature type="coiled-coil region" evidence="9">
    <location>
        <begin position="672"/>
        <end position="699"/>
    </location>
</feature>
<dbReference type="InterPro" id="IPR013725">
    <property type="entry name" value="DNA_replication_fac_RFC1_C"/>
</dbReference>
<evidence type="ECO:0000256" key="8">
    <source>
        <dbReference type="ARBA" id="ARBA00077727"/>
    </source>
</evidence>
<evidence type="ECO:0000256" key="2">
    <source>
        <dbReference type="ARBA" id="ARBA00022705"/>
    </source>
</evidence>
<dbReference type="InterPro" id="IPR027417">
    <property type="entry name" value="P-loop_NTPase"/>
</dbReference>
<reference evidence="12" key="1">
    <citation type="journal article" date="2021" name="Mol. Ecol. Resour.">
        <title>Apolygus lucorum genome provides insights into omnivorousness and mesophyll feeding.</title>
        <authorList>
            <person name="Liu Y."/>
            <person name="Liu H."/>
            <person name="Wang H."/>
            <person name="Huang T."/>
            <person name="Liu B."/>
            <person name="Yang B."/>
            <person name="Yin L."/>
            <person name="Li B."/>
            <person name="Zhang Y."/>
            <person name="Zhang S."/>
            <person name="Jiang F."/>
            <person name="Zhang X."/>
            <person name="Ren Y."/>
            <person name="Wang B."/>
            <person name="Wang S."/>
            <person name="Lu Y."/>
            <person name="Wu K."/>
            <person name="Fan W."/>
            <person name="Wang G."/>
        </authorList>
    </citation>
    <scope>NUCLEOTIDE SEQUENCE</scope>
    <source>
        <strain evidence="12">12Hb</strain>
    </source>
</reference>
<proteinExistence type="inferred from homology"/>
<evidence type="ECO:0000256" key="1">
    <source>
        <dbReference type="ARBA" id="ARBA00006116"/>
    </source>
</evidence>
<feature type="region of interest" description="Disordered" evidence="10">
    <location>
        <begin position="84"/>
        <end position="103"/>
    </location>
</feature>
<comment type="subunit">
    <text evidence="6">Large subunit of the RFC complex, an heteropentameric complex consisting of RFC1 and four small subunits RFC2, RFC3, RFC4 and RFC5; the RFC complex interacts with PCNA and the interaction involves RFC1.</text>
</comment>
<organism evidence="12 13">
    <name type="scientific">Apolygus lucorum</name>
    <name type="common">Small green plant bug</name>
    <name type="synonym">Lygocoris lucorum</name>
    <dbReference type="NCBI Taxonomy" id="248454"/>
    <lineage>
        <taxon>Eukaryota</taxon>
        <taxon>Metazoa</taxon>
        <taxon>Ecdysozoa</taxon>
        <taxon>Arthropoda</taxon>
        <taxon>Hexapoda</taxon>
        <taxon>Insecta</taxon>
        <taxon>Pterygota</taxon>
        <taxon>Neoptera</taxon>
        <taxon>Paraneoptera</taxon>
        <taxon>Hemiptera</taxon>
        <taxon>Heteroptera</taxon>
        <taxon>Panheteroptera</taxon>
        <taxon>Cimicomorpha</taxon>
        <taxon>Miridae</taxon>
        <taxon>Mirini</taxon>
        <taxon>Apolygus</taxon>
    </lineage>
</organism>
<comment type="similarity">
    <text evidence="1">Belongs to the activator 1 large subunit family.</text>
</comment>
<comment type="function">
    <text evidence="5">Subunit of the replication factor C (RFC) complex which acts during elongation of primed DNA templates by DNA polymerases delta and epsilon, and is necessary for ATP-dependent loading of proliferating cell nuclear antigen (PCNA) onto primed DNA. This subunit binds to the primer-template junction. Binds the PO-B transcription element as well as other GA rich DNA sequences. Can bind single- or double-stranded DNA.</text>
</comment>
<dbReference type="Gene3D" id="1.10.8.60">
    <property type="match status" value="1"/>
</dbReference>
<dbReference type="Pfam" id="PF25361">
    <property type="entry name" value="AAA_lid_RFC1"/>
    <property type="match status" value="1"/>
</dbReference>
<dbReference type="InterPro" id="IPR047854">
    <property type="entry name" value="RFC_lid"/>
</dbReference>
<dbReference type="InterPro" id="IPR003593">
    <property type="entry name" value="AAA+_ATPase"/>
</dbReference>
<dbReference type="PANTHER" id="PTHR23389">
    <property type="entry name" value="CHROMOSOME TRANSMISSION FIDELITY FACTOR 18"/>
    <property type="match status" value="1"/>
</dbReference>
<dbReference type="SUPFAM" id="SSF52540">
    <property type="entry name" value="P-loop containing nucleoside triphosphate hydrolases"/>
    <property type="match status" value="1"/>
</dbReference>
<evidence type="ECO:0000259" key="11">
    <source>
        <dbReference type="SMART" id="SM00382"/>
    </source>
</evidence>
<feature type="region of interest" description="Disordered" evidence="10">
    <location>
        <begin position="780"/>
        <end position="881"/>
    </location>
</feature>
<evidence type="ECO:0000256" key="5">
    <source>
        <dbReference type="ARBA" id="ARBA00054501"/>
    </source>
</evidence>
<feature type="compositionally biased region" description="Basic and acidic residues" evidence="10">
    <location>
        <begin position="61"/>
        <end position="72"/>
    </location>
</feature>
<feature type="compositionally biased region" description="Acidic residues" evidence="10">
    <location>
        <begin position="799"/>
        <end position="823"/>
    </location>
</feature>
<feature type="region of interest" description="Disordered" evidence="10">
    <location>
        <begin position="1"/>
        <end position="72"/>
    </location>
</feature>
<dbReference type="FunFam" id="1.10.8.60:FF:000021">
    <property type="entry name" value="Replication factor C subunit 1"/>
    <property type="match status" value="1"/>
</dbReference>
<dbReference type="SMART" id="SM00382">
    <property type="entry name" value="AAA"/>
    <property type="match status" value="1"/>
</dbReference>